<accession>A0A067PFI4</accession>
<evidence type="ECO:0000259" key="6">
    <source>
        <dbReference type="PROSITE" id="PS50157"/>
    </source>
</evidence>
<dbReference type="AlphaFoldDB" id="A0A067PFI4"/>
<evidence type="ECO:0000256" key="5">
    <source>
        <dbReference type="PROSITE-ProRule" id="PRU00042"/>
    </source>
</evidence>
<feature type="domain" description="C2H2-type" evidence="6">
    <location>
        <begin position="158"/>
        <end position="187"/>
    </location>
</feature>
<organism evidence="7 8">
    <name type="scientific">Jaapia argillacea MUCL 33604</name>
    <dbReference type="NCBI Taxonomy" id="933084"/>
    <lineage>
        <taxon>Eukaryota</taxon>
        <taxon>Fungi</taxon>
        <taxon>Dikarya</taxon>
        <taxon>Basidiomycota</taxon>
        <taxon>Agaricomycotina</taxon>
        <taxon>Agaricomycetes</taxon>
        <taxon>Agaricomycetidae</taxon>
        <taxon>Jaapiales</taxon>
        <taxon>Jaapiaceae</taxon>
        <taxon>Jaapia</taxon>
    </lineage>
</organism>
<evidence type="ECO:0000313" key="7">
    <source>
        <dbReference type="EMBL" id="KDQ53524.1"/>
    </source>
</evidence>
<dbReference type="PROSITE" id="PS50157">
    <property type="entry name" value="ZINC_FINGER_C2H2_2"/>
    <property type="match status" value="1"/>
</dbReference>
<evidence type="ECO:0000313" key="8">
    <source>
        <dbReference type="Proteomes" id="UP000027265"/>
    </source>
</evidence>
<dbReference type="PANTHER" id="PTHR24409">
    <property type="entry name" value="ZINC FINGER PROTEIN 142"/>
    <property type="match status" value="1"/>
</dbReference>
<dbReference type="OrthoDB" id="6077919at2759"/>
<reference evidence="8" key="1">
    <citation type="journal article" date="2014" name="Proc. Natl. Acad. Sci. U.S.A.">
        <title>Extensive sampling of basidiomycete genomes demonstrates inadequacy of the white-rot/brown-rot paradigm for wood decay fungi.</title>
        <authorList>
            <person name="Riley R."/>
            <person name="Salamov A.A."/>
            <person name="Brown D.W."/>
            <person name="Nagy L.G."/>
            <person name="Floudas D."/>
            <person name="Held B.W."/>
            <person name="Levasseur A."/>
            <person name="Lombard V."/>
            <person name="Morin E."/>
            <person name="Otillar R."/>
            <person name="Lindquist E.A."/>
            <person name="Sun H."/>
            <person name="LaButti K.M."/>
            <person name="Schmutz J."/>
            <person name="Jabbour D."/>
            <person name="Luo H."/>
            <person name="Baker S.E."/>
            <person name="Pisabarro A.G."/>
            <person name="Walton J.D."/>
            <person name="Blanchette R.A."/>
            <person name="Henrissat B."/>
            <person name="Martin F."/>
            <person name="Cullen D."/>
            <person name="Hibbett D.S."/>
            <person name="Grigoriev I.V."/>
        </authorList>
    </citation>
    <scope>NUCLEOTIDE SEQUENCE [LARGE SCALE GENOMIC DNA]</scope>
    <source>
        <strain evidence="8">MUCL 33604</strain>
    </source>
</reference>
<dbReference type="Gene3D" id="3.30.160.60">
    <property type="entry name" value="Classic Zinc Finger"/>
    <property type="match status" value="2"/>
</dbReference>
<evidence type="ECO:0000256" key="3">
    <source>
        <dbReference type="ARBA" id="ARBA00022771"/>
    </source>
</evidence>
<sequence>MVWCGLCQRQFASLQSLDQHLLKSPLHNYCFKCDQDFTSPNALESHYANSQYHAYCHGCGNIYDDDDDLRDHIEQDHWDQYCESCSEFFKNNYGLREHYRQSSAHVFCAGCNQHYNYEEELEEHLEMEHGHDHCRACDWFFKNEVGLKDHFRQSPAHHYCAPCAKHFGSDNSLRNHLRSSIHLGRTIKCPGCPKTFPTIAALSLHVEAGTCPSGMNRPKLDQMVRQHDTEHLITDRLITYHPSDTIQTYATSAAWNGSAYQCYFCPPHRQARQFRTLEALNQHLRSGVHEEKIYKCPGPECGARFVLFSAFVQHVESEKCGVMRFRAAQKVIGDLTTGLQKLLR</sequence>
<dbReference type="PROSITE" id="PS00028">
    <property type="entry name" value="ZINC_FINGER_C2H2_1"/>
    <property type="match status" value="2"/>
</dbReference>
<proteinExistence type="predicted"/>
<dbReference type="InterPro" id="IPR022755">
    <property type="entry name" value="Znf_C2H2_jaz"/>
</dbReference>
<dbReference type="SMART" id="SM00355">
    <property type="entry name" value="ZnF_C2H2"/>
    <property type="match status" value="10"/>
</dbReference>
<dbReference type="STRING" id="933084.A0A067PFI4"/>
<dbReference type="HOGENOM" id="CLU_075838_1_1_1"/>
<keyword evidence="3 5" id="KW-0863">Zinc-finger</keyword>
<dbReference type="GO" id="GO:0008270">
    <property type="term" value="F:zinc ion binding"/>
    <property type="evidence" value="ECO:0007669"/>
    <property type="project" value="UniProtKB-KW"/>
</dbReference>
<dbReference type="InterPro" id="IPR013087">
    <property type="entry name" value="Znf_C2H2_type"/>
</dbReference>
<dbReference type="Pfam" id="PF12874">
    <property type="entry name" value="zf-met"/>
    <property type="match status" value="1"/>
</dbReference>
<dbReference type="GO" id="GO:0000981">
    <property type="term" value="F:DNA-binding transcription factor activity, RNA polymerase II-specific"/>
    <property type="evidence" value="ECO:0007669"/>
    <property type="project" value="TreeGrafter"/>
</dbReference>
<keyword evidence="8" id="KW-1185">Reference proteome</keyword>
<keyword evidence="1" id="KW-0479">Metal-binding</keyword>
<evidence type="ECO:0000256" key="1">
    <source>
        <dbReference type="ARBA" id="ARBA00022723"/>
    </source>
</evidence>
<evidence type="ECO:0000256" key="2">
    <source>
        <dbReference type="ARBA" id="ARBA00022737"/>
    </source>
</evidence>
<keyword evidence="4" id="KW-0862">Zinc</keyword>
<dbReference type="Pfam" id="PF12171">
    <property type="entry name" value="zf-C2H2_jaz"/>
    <property type="match status" value="1"/>
</dbReference>
<dbReference type="GO" id="GO:0000977">
    <property type="term" value="F:RNA polymerase II transcription regulatory region sequence-specific DNA binding"/>
    <property type="evidence" value="ECO:0007669"/>
    <property type="project" value="TreeGrafter"/>
</dbReference>
<gene>
    <name evidence="7" type="ORF">JAAARDRAFT_61239</name>
</gene>
<dbReference type="GO" id="GO:0005634">
    <property type="term" value="C:nucleus"/>
    <property type="evidence" value="ECO:0007669"/>
    <property type="project" value="TreeGrafter"/>
</dbReference>
<dbReference type="PANTHER" id="PTHR24409:SF295">
    <property type="entry name" value="AZ2-RELATED"/>
    <property type="match status" value="1"/>
</dbReference>
<dbReference type="Proteomes" id="UP000027265">
    <property type="component" value="Unassembled WGS sequence"/>
</dbReference>
<dbReference type="InParanoid" id="A0A067PFI4"/>
<dbReference type="SUPFAM" id="SSF57667">
    <property type="entry name" value="beta-beta-alpha zinc fingers"/>
    <property type="match status" value="2"/>
</dbReference>
<dbReference type="EMBL" id="KL197733">
    <property type="protein sequence ID" value="KDQ53524.1"/>
    <property type="molecule type" value="Genomic_DNA"/>
</dbReference>
<evidence type="ECO:0000256" key="4">
    <source>
        <dbReference type="ARBA" id="ARBA00022833"/>
    </source>
</evidence>
<keyword evidence="2" id="KW-0677">Repeat</keyword>
<name>A0A067PFI4_9AGAM</name>
<protein>
    <recommendedName>
        <fullName evidence="6">C2H2-type domain-containing protein</fullName>
    </recommendedName>
</protein>
<dbReference type="InterPro" id="IPR036236">
    <property type="entry name" value="Znf_C2H2_sf"/>
</dbReference>